<accession>A0ABW4EUL7</accession>
<name>A0ABW4EUL7_9PSEU</name>
<dbReference type="Pfam" id="PF01814">
    <property type="entry name" value="Hemerythrin"/>
    <property type="match status" value="1"/>
</dbReference>
<protein>
    <submittedName>
        <fullName evidence="2">Hemerythrin domain-containing protein</fullName>
    </submittedName>
</protein>
<keyword evidence="3" id="KW-1185">Reference proteome</keyword>
<dbReference type="Proteomes" id="UP001597114">
    <property type="component" value="Unassembled WGS sequence"/>
</dbReference>
<dbReference type="EMBL" id="JBHUCO010000017">
    <property type="protein sequence ID" value="MFD1519346.1"/>
    <property type="molecule type" value="Genomic_DNA"/>
</dbReference>
<dbReference type="RefSeq" id="WP_379659086.1">
    <property type="nucleotide sequence ID" value="NZ_BAAAUS010000052.1"/>
</dbReference>
<evidence type="ECO:0000259" key="1">
    <source>
        <dbReference type="Pfam" id="PF01814"/>
    </source>
</evidence>
<feature type="domain" description="Hemerythrin-like" evidence="1">
    <location>
        <begin position="12"/>
        <end position="142"/>
    </location>
</feature>
<reference evidence="3" key="1">
    <citation type="journal article" date="2019" name="Int. J. Syst. Evol. Microbiol.">
        <title>The Global Catalogue of Microorganisms (GCM) 10K type strain sequencing project: providing services to taxonomists for standard genome sequencing and annotation.</title>
        <authorList>
            <consortium name="The Broad Institute Genomics Platform"/>
            <consortium name="The Broad Institute Genome Sequencing Center for Infectious Disease"/>
            <person name="Wu L."/>
            <person name="Ma J."/>
        </authorList>
    </citation>
    <scope>NUCLEOTIDE SEQUENCE [LARGE SCALE GENOMIC DNA]</scope>
    <source>
        <strain evidence="3">CCM 7043</strain>
    </source>
</reference>
<evidence type="ECO:0000313" key="3">
    <source>
        <dbReference type="Proteomes" id="UP001597114"/>
    </source>
</evidence>
<comment type="caution">
    <text evidence="2">The sequence shown here is derived from an EMBL/GenBank/DDBJ whole genome shotgun (WGS) entry which is preliminary data.</text>
</comment>
<sequence>MNIVQRRPARLVHAGLRQQLDDTLTAVDTYLAGNGQLPESADELQRYCLSFCGALHAHHAREDSVFPRLAADFPELKPALDLLAREHEAVAALNVQITETLDLLTTAPSREVAVHLRDDLHRLAGDLDEHYAYEEAHLGPALDAA</sequence>
<evidence type="ECO:0000313" key="2">
    <source>
        <dbReference type="EMBL" id="MFD1519346.1"/>
    </source>
</evidence>
<organism evidence="2 3">
    <name type="scientific">Pseudonocardia yunnanensis</name>
    <dbReference type="NCBI Taxonomy" id="58107"/>
    <lineage>
        <taxon>Bacteria</taxon>
        <taxon>Bacillati</taxon>
        <taxon>Actinomycetota</taxon>
        <taxon>Actinomycetes</taxon>
        <taxon>Pseudonocardiales</taxon>
        <taxon>Pseudonocardiaceae</taxon>
        <taxon>Pseudonocardia</taxon>
    </lineage>
</organism>
<dbReference type="Gene3D" id="1.20.120.520">
    <property type="entry name" value="nmb1532 protein domain like"/>
    <property type="match status" value="1"/>
</dbReference>
<dbReference type="InterPro" id="IPR012312">
    <property type="entry name" value="Hemerythrin-like"/>
</dbReference>
<proteinExistence type="predicted"/>
<gene>
    <name evidence="2" type="ORF">ACFSJD_17775</name>
</gene>